<feature type="domain" description="HTH luxR-type" evidence="5">
    <location>
        <begin position="307"/>
        <end position="372"/>
    </location>
</feature>
<organism evidence="6 7">
    <name type="scientific">Salipiger mucosus DSM 16094</name>
    <dbReference type="NCBI Taxonomy" id="1123237"/>
    <lineage>
        <taxon>Bacteria</taxon>
        <taxon>Pseudomonadati</taxon>
        <taxon>Pseudomonadota</taxon>
        <taxon>Alphaproteobacteria</taxon>
        <taxon>Rhodobacterales</taxon>
        <taxon>Roseobacteraceae</taxon>
        <taxon>Salipiger</taxon>
    </lineage>
</organism>
<dbReference type="SUPFAM" id="SSF53850">
    <property type="entry name" value="Periplasmic binding protein-like II"/>
    <property type="match status" value="1"/>
</dbReference>
<evidence type="ECO:0000256" key="2">
    <source>
        <dbReference type="ARBA" id="ARBA00023125"/>
    </source>
</evidence>
<dbReference type="PRINTS" id="PR00038">
    <property type="entry name" value="HTHLUXR"/>
</dbReference>
<keyword evidence="6" id="KW-0418">Kinase</keyword>
<keyword evidence="6" id="KW-0808">Transferase</keyword>
<keyword evidence="4" id="KW-0472">Membrane</keyword>
<proteinExistence type="predicted"/>
<protein>
    <submittedName>
        <fullName evidence="6">Signal transduction histidine kinase</fullName>
    </submittedName>
</protein>
<sequence length="381" mass="40890">MLAYRGWDSAHNDWQPLARYLSDRLGGRTVRLVPVTLSSAALLIETGAIQFLATNPGHYLTLAETYPMSVLATRARRLSDGSRATAFGSVLVARRGSGLDSYSDVAGIRLAAVSPRAFGGFQTAWYEAREQGIDLRAAPSEIVHLGFPMDRVVEAVLAGDADIGIVRSGLIEGMIREGRLDPDAIETLDPGASYTHPDAVSTRLWPEWPFAAVSGTDDALVDAVALALLQSAESELTDIWRAPVSYLPVRRLLDAYTAAVQPAPGPARALAPWAAAALVTLGLLALLALRFRHRLPALPLPRGAAADALPEVSLTRRERQVLTLVSRGLSSKEIATDLGISPKTVEFHRSNLLHKFDVRSAAQLVSVAGNMVRGSRDPDPT</sequence>
<dbReference type="RefSeq" id="WP_020041959.1">
    <property type="nucleotide sequence ID" value="NZ_KE557275.1"/>
</dbReference>
<dbReference type="Gene3D" id="3.40.190.10">
    <property type="entry name" value="Periplasmic binding protein-like II"/>
    <property type="match status" value="1"/>
</dbReference>
<dbReference type="InterPro" id="IPR000792">
    <property type="entry name" value="Tscrpt_reg_LuxR_C"/>
</dbReference>
<comment type="caution">
    <text evidence="6">The sequence shown here is derived from an EMBL/GenBank/DDBJ whole genome shotgun (WGS) entry which is preliminary data.</text>
</comment>
<dbReference type="Gene3D" id="1.10.10.10">
    <property type="entry name" value="Winged helix-like DNA-binding domain superfamily/Winged helix DNA-binding domain"/>
    <property type="match status" value="1"/>
</dbReference>
<dbReference type="PANTHER" id="PTHR44688">
    <property type="entry name" value="DNA-BINDING TRANSCRIPTIONAL ACTIVATOR DEVR_DOSR"/>
    <property type="match status" value="1"/>
</dbReference>
<dbReference type="CDD" id="cd06170">
    <property type="entry name" value="LuxR_C_like"/>
    <property type="match status" value="1"/>
</dbReference>
<dbReference type="STRING" id="1123237.Salmuc_00875"/>
<dbReference type="PROSITE" id="PS00622">
    <property type="entry name" value="HTH_LUXR_1"/>
    <property type="match status" value="1"/>
</dbReference>
<reference evidence="7" key="1">
    <citation type="journal article" date="2014" name="Stand. Genomic Sci.">
        <title>Genome sequence of the exopolysaccharide-producing Salipiger mucosus type strain (DSM 16094(T)), a moderately halophilic member of the Roseobacter clade.</title>
        <authorList>
            <person name="Riedel T."/>
            <person name="Spring S."/>
            <person name="Fiebig A."/>
            <person name="Petersen J."/>
            <person name="Kyrpides N.C."/>
            <person name="Goker M."/>
            <person name="Klenk H.P."/>
        </authorList>
    </citation>
    <scope>NUCLEOTIDE SEQUENCE [LARGE SCALE GENOMIC DNA]</scope>
    <source>
        <strain evidence="7">DSM 16094</strain>
    </source>
</reference>
<dbReference type="SUPFAM" id="SSF46894">
    <property type="entry name" value="C-terminal effector domain of the bipartite response regulators"/>
    <property type="match status" value="1"/>
</dbReference>
<gene>
    <name evidence="6" type="ORF">Salmuc_00875</name>
</gene>
<dbReference type="InterPro" id="IPR016032">
    <property type="entry name" value="Sig_transdc_resp-reg_C-effctor"/>
</dbReference>
<dbReference type="AlphaFoldDB" id="S9QM72"/>
<dbReference type="eggNOG" id="COG2197">
    <property type="taxonomic scope" value="Bacteria"/>
</dbReference>
<evidence type="ECO:0000313" key="7">
    <source>
        <dbReference type="Proteomes" id="UP000015347"/>
    </source>
</evidence>
<name>S9QM72_9RHOB</name>
<keyword evidence="1" id="KW-0805">Transcription regulation</keyword>
<evidence type="ECO:0000313" key="6">
    <source>
        <dbReference type="EMBL" id="EPX82556.1"/>
    </source>
</evidence>
<keyword evidence="4" id="KW-1133">Transmembrane helix</keyword>
<keyword evidence="3" id="KW-0804">Transcription</keyword>
<evidence type="ECO:0000259" key="5">
    <source>
        <dbReference type="PROSITE" id="PS50043"/>
    </source>
</evidence>
<dbReference type="PANTHER" id="PTHR44688:SF16">
    <property type="entry name" value="DNA-BINDING TRANSCRIPTIONAL ACTIVATOR DEVR_DOSR"/>
    <property type="match status" value="1"/>
</dbReference>
<evidence type="ECO:0000256" key="3">
    <source>
        <dbReference type="ARBA" id="ARBA00023163"/>
    </source>
</evidence>
<accession>S9QM72</accession>
<dbReference type="Pfam" id="PF00196">
    <property type="entry name" value="GerE"/>
    <property type="match status" value="1"/>
</dbReference>
<dbReference type="GO" id="GO:0006355">
    <property type="term" value="P:regulation of DNA-templated transcription"/>
    <property type="evidence" value="ECO:0007669"/>
    <property type="project" value="InterPro"/>
</dbReference>
<evidence type="ECO:0000256" key="4">
    <source>
        <dbReference type="SAM" id="Phobius"/>
    </source>
</evidence>
<dbReference type="SMART" id="SM00421">
    <property type="entry name" value="HTH_LUXR"/>
    <property type="match status" value="1"/>
</dbReference>
<dbReference type="GO" id="GO:0016301">
    <property type="term" value="F:kinase activity"/>
    <property type="evidence" value="ECO:0007669"/>
    <property type="project" value="UniProtKB-KW"/>
</dbReference>
<keyword evidence="7" id="KW-1185">Reference proteome</keyword>
<feature type="transmembrane region" description="Helical" evidence="4">
    <location>
        <begin position="270"/>
        <end position="289"/>
    </location>
</feature>
<evidence type="ECO:0000256" key="1">
    <source>
        <dbReference type="ARBA" id="ARBA00023015"/>
    </source>
</evidence>
<dbReference type="GO" id="GO:0003677">
    <property type="term" value="F:DNA binding"/>
    <property type="evidence" value="ECO:0007669"/>
    <property type="project" value="UniProtKB-KW"/>
</dbReference>
<dbReference type="HOGENOM" id="CLU_725388_0_0_5"/>
<dbReference type="InterPro" id="IPR036388">
    <property type="entry name" value="WH-like_DNA-bd_sf"/>
</dbReference>
<dbReference type="Pfam" id="PF12974">
    <property type="entry name" value="Phosphonate-bd"/>
    <property type="match status" value="1"/>
</dbReference>
<dbReference type="Proteomes" id="UP000015347">
    <property type="component" value="Unassembled WGS sequence"/>
</dbReference>
<keyword evidence="2" id="KW-0238">DNA-binding</keyword>
<keyword evidence="4" id="KW-0812">Transmembrane</keyword>
<dbReference type="EMBL" id="APVH01000020">
    <property type="protein sequence ID" value="EPX82556.1"/>
    <property type="molecule type" value="Genomic_DNA"/>
</dbReference>
<dbReference type="PROSITE" id="PS50043">
    <property type="entry name" value="HTH_LUXR_2"/>
    <property type="match status" value="1"/>
</dbReference>
<dbReference type="eggNOG" id="COG3221">
    <property type="taxonomic scope" value="Bacteria"/>
</dbReference>